<dbReference type="PANTHER" id="PTHR10492">
    <property type="match status" value="1"/>
</dbReference>
<dbReference type="Proteomes" id="UP000887577">
    <property type="component" value="Unplaced"/>
</dbReference>
<protein>
    <submittedName>
        <fullName evidence="3">Uncharacterized protein</fullName>
    </submittedName>
</protein>
<evidence type="ECO:0000313" key="3">
    <source>
        <dbReference type="WBParaSite" id="PSU_v2.g14040.t1"/>
    </source>
</evidence>
<evidence type="ECO:0000313" key="2">
    <source>
        <dbReference type="Proteomes" id="UP000887577"/>
    </source>
</evidence>
<feature type="region of interest" description="Disordered" evidence="1">
    <location>
        <begin position="82"/>
        <end position="106"/>
    </location>
</feature>
<evidence type="ECO:0000256" key="1">
    <source>
        <dbReference type="SAM" id="MobiDB-lite"/>
    </source>
</evidence>
<reference evidence="3" key="1">
    <citation type="submission" date="2022-11" db="UniProtKB">
        <authorList>
            <consortium name="WormBaseParasite"/>
        </authorList>
    </citation>
    <scope>IDENTIFICATION</scope>
</reference>
<sequence length="512" mass="59395">MEDEVTVKEVDDYISARIPELPAEDDKSPGAEQQKLYHEMVLKHMLHICNTNSACQVNGRCTKGYKKNFSCSTIIHAHKPPDYQRLKPESAASSETKTDSKNAKEEKIKVNASQDNMDWEDDSIFNELKEKTENENAKEKVKVKSETFEATVEDDWEEELPFFDELRKDFDEELSHVEYKRLEPPPKDVEVTEETKHLFGFTARKTIKGKTDLVVDDSVVVPHNKFLLLKYDCHINVECTIGQTGSPKYTCKYVTKMGDVVCAKIHKTKLNKDGEEVIDFDEGERHLIGRIMTGCEGWMKSSNCWVIKQSHIVECLQVHLEGDNTKVFEPGYEAEAAEKDDKSQLLAFFALCKKDKYAQKYTYRDIPQHYRYTNGAWVKRKITPSKFLVRIRHVSPRNSELFALRMLLMKVKGPQSFEDLRTVKGEIFPTFLQTAQKLGLWESDELHMKAIQEAFTEMRSIKQKRFFFAMVIAFNNPGNPDAFLKKFLDDIFDLPGQDREKTYEKRYQKGLR</sequence>
<accession>A0A914Y484</accession>
<dbReference type="PANTHER" id="PTHR10492:SF57">
    <property type="entry name" value="ATP-DEPENDENT DNA HELICASE"/>
    <property type="match status" value="1"/>
</dbReference>
<feature type="compositionally biased region" description="Basic and acidic residues" evidence="1">
    <location>
        <begin position="96"/>
        <end position="106"/>
    </location>
</feature>
<dbReference type="WBParaSite" id="PSU_v2.g14040.t1">
    <property type="protein sequence ID" value="PSU_v2.g14040.t1"/>
    <property type="gene ID" value="PSU_v2.g14040"/>
</dbReference>
<proteinExistence type="predicted"/>
<keyword evidence="2" id="KW-1185">Reference proteome</keyword>
<dbReference type="AlphaFoldDB" id="A0A914Y484"/>
<name>A0A914Y484_9BILA</name>
<organism evidence="2 3">
    <name type="scientific">Panagrolaimus superbus</name>
    <dbReference type="NCBI Taxonomy" id="310955"/>
    <lineage>
        <taxon>Eukaryota</taxon>
        <taxon>Metazoa</taxon>
        <taxon>Ecdysozoa</taxon>
        <taxon>Nematoda</taxon>
        <taxon>Chromadorea</taxon>
        <taxon>Rhabditida</taxon>
        <taxon>Tylenchina</taxon>
        <taxon>Panagrolaimomorpha</taxon>
        <taxon>Panagrolaimoidea</taxon>
        <taxon>Panagrolaimidae</taxon>
        <taxon>Panagrolaimus</taxon>
    </lineage>
</organism>